<organism evidence="1 2">
    <name type="scientific">Zalaria obscura</name>
    <dbReference type="NCBI Taxonomy" id="2024903"/>
    <lineage>
        <taxon>Eukaryota</taxon>
        <taxon>Fungi</taxon>
        <taxon>Dikarya</taxon>
        <taxon>Ascomycota</taxon>
        <taxon>Pezizomycotina</taxon>
        <taxon>Dothideomycetes</taxon>
        <taxon>Dothideomycetidae</taxon>
        <taxon>Dothideales</taxon>
        <taxon>Zalariaceae</taxon>
        <taxon>Zalaria</taxon>
    </lineage>
</organism>
<gene>
    <name evidence="1" type="ORF">M8818_001431</name>
</gene>
<evidence type="ECO:0000313" key="1">
    <source>
        <dbReference type="EMBL" id="KAK8217179.1"/>
    </source>
</evidence>
<keyword evidence="2" id="KW-1185">Reference proteome</keyword>
<accession>A0ACC3SKA2</accession>
<protein>
    <submittedName>
        <fullName evidence="1">Uncharacterized protein</fullName>
    </submittedName>
</protein>
<comment type="caution">
    <text evidence="1">The sequence shown here is derived from an EMBL/GenBank/DDBJ whole genome shotgun (WGS) entry which is preliminary data.</text>
</comment>
<dbReference type="Proteomes" id="UP001320706">
    <property type="component" value="Unassembled WGS sequence"/>
</dbReference>
<sequence length="459" mass="52080">MRKKFHGLKKPKIRQDWSKWNLYNLSRMVTPRASNLTFFQQKWLAKSLTRAYHGEQIREGIWTRMFDRRLPAVVPMDHKVLARTDGSDQAAGRGSGLDQDPAAQDESRGRRRTPQPTPHMHMTYHPTERRLDTAIWRALFASSTRQARQFVVHGHVKVNGKKMIYPGYLLNPGDMFSVDPERVLFATGARKYNKNNPDAYEAKSQHEEIDQVVDDDAEDLLEGEEEEGAAKEEEKPKEEEKVEEIPEDPKQALKVLLSRAKQITQAPNQKISGTRKQDLRSFQQEVKRVLSKIRGTKYNSKQPIEETIEGLEETLNTILGKIATASADSPAAASSTPSTPTSSDTTSASAPTTTTSNPQMQDGREDAYNAARDARLLHAALERAQENPVDVRKPYATPWRPREFMSAFAFIPRYLEVNQNICSAVYLRHPVARPGLAEVPTPFAGETMALAFNWYLRRR</sequence>
<proteinExistence type="predicted"/>
<reference evidence="1" key="1">
    <citation type="submission" date="2024-02" db="EMBL/GenBank/DDBJ databases">
        <title>Metagenome Assembled Genome of Zalaria obscura JY119.</title>
        <authorList>
            <person name="Vighnesh L."/>
            <person name="Jagadeeshwari U."/>
            <person name="Venkata Ramana C."/>
            <person name="Sasikala C."/>
        </authorList>
    </citation>
    <scope>NUCLEOTIDE SEQUENCE</scope>
    <source>
        <strain evidence="1">JY119</strain>
    </source>
</reference>
<name>A0ACC3SKA2_9PEZI</name>
<dbReference type="EMBL" id="JAMKPW020000006">
    <property type="protein sequence ID" value="KAK8217179.1"/>
    <property type="molecule type" value="Genomic_DNA"/>
</dbReference>
<evidence type="ECO:0000313" key="2">
    <source>
        <dbReference type="Proteomes" id="UP001320706"/>
    </source>
</evidence>